<gene>
    <name evidence="1" type="ORF">A3F51_03930</name>
</gene>
<protein>
    <submittedName>
        <fullName evidence="1">Uncharacterized protein</fullName>
    </submittedName>
</protein>
<dbReference type="EMBL" id="MHRT01000001">
    <property type="protein sequence ID" value="OHA29840.1"/>
    <property type="molecule type" value="Genomic_DNA"/>
</dbReference>
<reference evidence="1 2" key="1">
    <citation type="journal article" date="2016" name="Nat. Commun.">
        <title>Thousands of microbial genomes shed light on interconnected biogeochemical processes in an aquifer system.</title>
        <authorList>
            <person name="Anantharaman K."/>
            <person name="Brown C.T."/>
            <person name="Hug L.A."/>
            <person name="Sharon I."/>
            <person name="Castelle C.J."/>
            <person name="Probst A.J."/>
            <person name="Thomas B.C."/>
            <person name="Singh A."/>
            <person name="Wilkins M.J."/>
            <person name="Karaoz U."/>
            <person name="Brodie E.L."/>
            <person name="Williams K.H."/>
            <person name="Hubbard S.S."/>
            <person name="Banfield J.F."/>
        </authorList>
    </citation>
    <scope>NUCLEOTIDE SEQUENCE [LARGE SCALE GENOMIC DNA]</scope>
</reference>
<dbReference type="AlphaFoldDB" id="A0A1G2N184"/>
<evidence type="ECO:0000313" key="1">
    <source>
        <dbReference type="EMBL" id="OHA29840.1"/>
    </source>
</evidence>
<organism evidence="1 2">
    <name type="scientific">Candidatus Taylorbacteria bacterium RIFCSPHIGHO2_12_FULL_45_16</name>
    <dbReference type="NCBI Taxonomy" id="1802315"/>
    <lineage>
        <taxon>Bacteria</taxon>
        <taxon>Candidatus Tayloriibacteriota</taxon>
    </lineage>
</organism>
<dbReference type="Proteomes" id="UP000178089">
    <property type="component" value="Unassembled WGS sequence"/>
</dbReference>
<name>A0A1G2N184_9BACT</name>
<sequence>MNTAQKWFERRYGLLVPSTHIMKADAFVSAGSEAAKPDGCITDALLKRNILSIWMHNDPVYNECFRIGFLKGIG</sequence>
<evidence type="ECO:0000313" key="2">
    <source>
        <dbReference type="Proteomes" id="UP000178089"/>
    </source>
</evidence>
<accession>A0A1G2N184</accession>
<proteinExistence type="predicted"/>
<comment type="caution">
    <text evidence="1">The sequence shown here is derived from an EMBL/GenBank/DDBJ whole genome shotgun (WGS) entry which is preliminary data.</text>
</comment>